<organism evidence="2">
    <name type="scientific">uncultured bacterium Contig1817</name>
    <dbReference type="NCBI Taxonomy" id="1393520"/>
    <lineage>
        <taxon>Bacteria</taxon>
        <taxon>environmental samples</taxon>
    </lineage>
</organism>
<keyword evidence="1" id="KW-0472">Membrane</keyword>
<reference evidence="2" key="1">
    <citation type="journal article" date="2013" name="PLoS ONE">
        <title>Metagenomic insights into the carbohydrate-active enzymes carried by the microorganisms adhering to solid digesta in the rumen of cows.</title>
        <authorList>
            <person name="Wang L."/>
            <person name="Hatem A."/>
            <person name="Catalyurek U.V."/>
            <person name="Morrison M."/>
            <person name="Yu Z."/>
        </authorList>
    </citation>
    <scope>NUCLEOTIDE SEQUENCE</scope>
</reference>
<feature type="transmembrane region" description="Helical" evidence="1">
    <location>
        <begin position="20"/>
        <end position="39"/>
    </location>
</feature>
<name>W0FQP9_9BACT</name>
<feature type="non-terminal residue" evidence="2">
    <location>
        <position position="1"/>
    </location>
</feature>
<sequence length="43" mass="5014">SLQMLTLARVITRFSAVQRLMSVNTALIRLIYPLTFFWVEGWA</sequence>
<protein>
    <submittedName>
        <fullName evidence="2">Uncharacterized protein</fullName>
    </submittedName>
</protein>
<dbReference type="AlphaFoldDB" id="W0FQP9"/>
<keyword evidence="1" id="KW-0812">Transmembrane</keyword>
<evidence type="ECO:0000313" key="2">
    <source>
        <dbReference type="EMBL" id="AHF27208.1"/>
    </source>
</evidence>
<keyword evidence="1" id="KW-1133">Transmembrane helix</keyword>
<evidence type="ECO:0000256" key="1">
    <source>
        <dbReference type="SAM" id="Phobius"/>
    </source>
</evidence>
<proteinExistence type="predicted"/>
<accession>W0FQP9</accession>
<dbReference type="EMBL" id="KC247082">
    <property type="protein sequence ID" value="AHF27208.1"/>
    <property type="molecule type" value="Genomic_DNA"/>
</dbReference>